<sequence>MSGKVTDTEAKIKSILQQEFEKGRIDAILKHFTTAKEKYREGDWDGSISKSSKFVEAVTKMLLRFCGKTLPRTRQFRAGQSLRNLENEPISIDDAVRIVIPKCCLFIYEIASNRGARHDTDEVDANEIDAGVIDISISWVLGELIRFASKRSKDPEEAQELVEALAGKTYPFFEEIEDRFYVNIEGLSAKKTALLILYGRYSRRTKPDILLKLVERHGFSSKNADMAVRRVKKICDINERGMRLRSIGIKKAEMLLTQFGK</sequence>
<evidence type="ECO:0000313" key="2">
    <source>
        <dbReference type="Proteomes" id="UP000281261"/>
    </source>
</evidence>
<gene>
    <name evidence="1" type="ORF">DRH29_00075</name>
</gene>
<evidence type="ECO:0000313" key="1">
    <source>
        <dbReference type="EMBL" id="RLC37804.1"/>
    </source>
</evidence>
<proteinExistence type="predicted"/>
<name>A0A420ZDW2_UNCK3</name>
<reference evidence="1 2" key="1">
    <citation type="submission" date="2018-06" db="EMBL/GenBank/DDBJ databases">
        <title>Extensive metabolic versatility and redundancy in microbially diverse, dynamic hydrothermal sediments.</title>
        <authorList>
            <person name="Dombrowski N."/>
            <person name="Teske A."/>
            <person name="Baker B.J."/>
        </authorList>
    </citation>
    <scope>NUCLEOTIDE SEQUENCE [LARGE SCALE GENOMIC DNA]</scope>
    <source>
        <strain evidence="1">B79_G16</strain>
    </source>
</reference>
<protein>
    <submittedName>
        <fullName evidence="1">Uncharacterized protein</fullName>
    </submittedName>
</protein>
<accession>A0A420ZDW2</accession>
<comment type="caution">
    <text evidence="1">The sequence shown here is derived from an EMBL/GenBank/DDBJ whole genome shotgun (WGS) entry which is preliminary data.</text>
</comment>
<dbReference type="AlphaFoldDB" id="A0A420ZDW2"/>
<dbReference type="EMBL" id="QMNG01000001">
    <property type="protein sequence ID" value="RLC37804.1"/>
    <property type="molecule type" value="Genomic_DNA"/>
</dbReference>
<dbReference type="Proteomes" id="UP000281261">
    <property type="component" value="Unassembled WGS sequence"/>
</dbReference>
<organism evidence="1 2">
    <name type="scientific">candidate division Kazan bacterium</name>
    <dbReference type="NCBI Taxonomy" id="2202143"/>
    <lineage>
        <taxon>Bacteria</taxon>
        <taxon>Bacteria division Kazan-3B-28</taxon>
    </lineage>
</organism>